<feature type="region of interest" description="Disordered" evidence="1">
    <location>
        <begin position="1"/>
        <end position="62"/>
    </location>
</feature>
<sequence length="62" mass="6973">MSNKNSKPTGPSEEMKKKFKEVLDAKNDRNTKDPNGPVQGDSKVHEAHGPADHKREFRRKSG</sequence>
<evidence type="ECO:0000256" key="1">
    <source>
        <dbReference type="SAM" id="MobiDB-lite"/>
    </source>
</evidence>
<feature type="compositionally biased region" description="Basic and acidic residues" evidence="1">
    <location>
        <begin position="42"/>
        <end position="55"/>
    </location>
</feature>
<gene>
    <name evidence="2" type="ORF">LWF01_14860</name>
</gene>
<evidence type="ECO:0000313" key="2">
    <source>
        <dbReference type="EMBL" id="WGW11357.1"/>
    </source>
</evidence>
<accession>A0ABY8QQT4</accession>
<feature type="compositionally biased region" description="Basic and acidic residues" evidence="1">
    <location>
        <begin position="13"/>
        <end position="32"/>
    </location>
</feature>
<keyword evidence="3" id="KW-1185">Reference proteome</keyword>
<dbReference type="EMBL" id="CP090958">
    <property type="protein sequence ID" value="WGW11357.1"/>
    <property type="molecule type" value="Genomic_DNA"/>
</dbReference>
<dbReference type="RefSeq" id="WP_349638144.1">
    <property type="nucleotide sequence ID" value="NZ_CP090958.1"/>
</dbReference>
<evidence type="ECO:0000313" key="3">
    <source>
        <dbReference type="Proteomes" id="UP001209083"/>
    </source>
</evidence>
<proteinExistence type="predicted"/>
<organism evidence="2 3">
    <name type="scientific">Saxibacter everestensis</name>
    <dbReference type="NCBI Taxonomy" id="2909229"/>
    <lineage>
        <taxon>Bacteria</taxon>
        <taxon>Bacillati</taxon>
        <taxon>Actinomycetota</taxon>
        <taxon>Actinomycetes</taxon>
        <taxon>Micrococcales</taxon>
        <taxon>Brevibacteriaceae</taxon>
        <taxon>Saxibacter</taxon>
    </lineage>
</organism>
<reference evidence="2 3" key="1">
    <citation type="submission" date="2023-05" db="EMBL/GenBank/DDBJ databases">
        <title>Lithophilousrod everest ZFBP1038 complete genpme.</title>
        <authorList>
            <person name="Tian M."/>
        </authorList>
    </citation>
    <scope>NUCLEOTIDE SEQUENCE [LARGE SCALE GENOMIC DNA]</scope>
    <source>
        <strain evidence="2 3">ZFBP1038</strain>
    </source>
</reference>
<dbReference type="InterPro" id="IPR035172">
    <property type="entry name" value="DUF5302"/>
</dbReference>
<dbReference type="Proteomes" id="UP001209083">
    <property type="component" value="Chromosome"/>
</dbReference>
<dbReference type="Pfam" id="PF17227">
    <property type="entry name" value="DUF5302"/>
    <property type="match status" value="1"/>
</dbReference>
<name>A0ABY8QQT4_9MICO</name>
<protein>
    <submittedName>
        <fullName evidence="2">DUF5302 domain-containing protein</fullName>
    </submittedName>
</protein>